<evidence type="ECO:0008006" key="3">
    <source>
        <dbReference type="Google" id="ProtNLM"/>
    </source>
</evidence>
<accession>A0ABV9P0K8</accession>
<dbReference type="Proteomes" id="UP001595896">
    <property type="component" value="Unassembled WGS sequence"/>
</dbReference>
<dbReference type="RefSeq" id="WP_377910430.1">
    <property type="nucleotide sequence ID" value="NZ_JBHSGK010000019.1"/>
</dbReference>
<protein>
    <recommendedName>
        <fullName evidence="3">CpXC domain-containing protein</fullName>
    </recommendedName>
</protein>
<organism evidence="1 2">
    <name type="scientific">Bacillus daqingensis</name>
    <dbReference type="NCBI Taxonomy" id="872396"/>
    <lineage>
        <taxon>Bacteria</taxon>
        <taxon>Bacillati</taxon>
        <taxon>Bacillota</taxon>
        <taxon>Bacilli</taxon>
        <taxon>Bacillales</taxon>
        <taxon>Bacillaceae</taxon>
        <taxon>Bacillus</taxon>
    </lineage>
</organism>
<keyword evidence="2" id="KW-1185">Reference proteome</keyword>
<dbReference type="EMBL" id="JBHSGK010000019">
    <property type="protein sequence ID" value="MFC4737844.1"/>
    <property type="molecule type" value="Genomic_DNA"/>
</dbReference>
<evidence type="ECO:0000313" key="2">
    <source>
        <dbReference type="Proteomes" id="UP001595896"/>
    </source>
</evidence>
<evidence type="ECO:0000313" key="1">
    <source>
        <dbReference type="EMBL" id="MFC4737844.1"/>
    </source>
</evidence>
<sequence>MFWKANRKKQVMEATHIECPSCETVTAIQAWNKLAVGTYGDDTPDVRKAALNKQNSFPFQCPTCFKGYSAHRLEFVKPLGKHTHLAASVTQTNLN</sequence>
<name>A0ABV9P0K8_9BACI</name>
<gene>
    <name evidence="1" type="ORF">ACFO4L_14785</name>
</gene>
<comment type="caution">
    <text evidence="1">The sequence shown here is derived from an EMBL/GenBank/DDBJ whole genome shotgun (WGS) entry which is preliminary data.</text>
</comment>
<reference evidence="2" key="1">
    <citation type="journal article" date="2019" name="Int. J. Syst. Evol. Microbiol.">
        <title>The Global Catalogue of Microorganisms (GCM) 10K type strain sequencing project: providing services to taxonomists for standard genome sequencing and annotation.</title>
        <authorList>
            <consortium name="The Broad Institute Genomics Platform"/>
            <consortium name="The Broad Institute Genome Sequencing Center for Infectious Disease"/>
            <person name="Wu L."/>
            <person name="Ma J."/>
        </authorList>
    </citation>
    <scope>NUCLEOTIDE SEQUENCE [LARGE SCALE GENOMIC DNA]</scope>
    <source>
        <strain evidence="2">JCM 12165</strain>
    </source>
</reference>
<proteinExistence type="predicted"/>